<keyword evidence="3" id="KW-1185">Reference proteome</keyword>
<dbReference type="EMBL" id="LUEZ02000040">
    <property type="protein sequence ID" value="RDB25599.1"/>
    <property type="molecule type" value="Genomic_DNA"/>
</dbReference>
<proteinExistence type="predicted"/>
<comment type="caution">
    <text evidence="2">The sequence shown here is derived from an EMBL/GenBank/DDBJ whole genome shotgun (WGS) entry which is preliminary data.</text>
</comment>
<evidence type="ECO:0000256" key="1">
    <source>
        <dbReference type="SAM" id="MobiDB-lite"/>
    </source>
</evidence>
<dbReference type="STRING" id="39966.A0A369JTG3"/>
<reference evidence="2" key="1">
    <citation type="submission" date="2018-04" db="EMBL/GenBank/DDBJ databases">
        <title>Whole genome sequencing of Hypsizygus marmoreus.</title>
        <authorList>
            <person name="Choi I.-G."/>
            <person name="Min B."/>
            <person name="Kim J.-G."/>
            <person name="Kim S."/>
            <person name="Oh Y.-L."/>
            <person name="Kong W.-S."/>
            <person name="Park H."/>
            <person name="Jeong J."/>
            <person name="Song E.-S."/>
        </authorList>
    </citation>
    <scope>NUCLEOTIDE SEQUENCE [LARGE SCALE GENOMIC DNA]</scope>
    <source>
        <strain evidence="2">51987-8</strain>
    </source>
</reference>
<evidence type="ECO:0000313" key="2">
    <source>
        <dbReference type="EMBL" id="RDB25599.1"/>
    </source>
</evidence>
<accession>A0A369JTG3</accession>
<evidence type="ECO:0000313" key="3">
    <source>
        <dbReference type="Proteomes" id="UP000076154"/>
    </source>
</evidence>
<name>A0A369JTG3_HYPMA</name>
<dbReference type="InParanoid" id="A0A369JTG3"/>
<feature type="region of interest" description="Disordered" evidence="1">
    <location>
        <begin position="551"/>
        <end position="575"/>
    </location>
</feature>
<dbReference type="OrthoDB" id="2507450at2759"/>
<protein>
    <submittedName>
        <fullName evidence="2">Uncharacterized protein</fullName>
    </submittedName>
</protein>
<sequence>MASHDLCFAIAWLIGVSPFISHCLVASTFFTFSCILKMLSKSSIGFIVLSVLLSAHQVLARERWLERDNRAVFLHPRRFGQEQPAVLQKISAACPGQVCGDMAGQAVTPLLAAQPECSQQDLADAIIDASKQFDAATQANMIALAVEYRQVEKNTPPDFTTNPPSLRNSVFCQKAPKNPELNGLVQAQDPANDPNLFFDPALKATVLKGSQPNTAPFDGVAAPTPVATTVSATTAATALPDTTTDITSPCATEIIITVTATNPAATGDATTFSIGDPAPSSTSDPVATPAPTGDIGNFGKCSVPQIEFAVGFDGRKETSFQPVDKASYNHESAQNIGIITQFICDTLTNTCGADQAAKNTCATAKAAAAAAKAGTGAQADAFNVVFGITTTFVNTASVDSQGKVVPGTGNSAATTTAPSPNTAIVTPTATTTPSAPSAPATGNNGGIGNFGNCSIPQIEFATGFDGRRETSFRPLDLASFNHGSAQNIAIITQFICDTVTNSCAADATAKATCATAKNAAVAATSKTGVQADAFNAVFGIQTNFNSVTPIDDQGRAVGGSNAGTGSTPVGDIAPTTTATTRVATTAPAATNTSAPASNASGNLQAFSGALGGVTPPAVTALADGKFQVAGNSSFNDKRNALVRSCDVQNNQCANAANASGNKNGFTVNACNAQQQQCIDAASSA</sequence>
<dbReference type="Proteomes" id="UP000076154">
    <property type="component" value="Unassembled WGS sequence"/>
</dbReference>
<gene>
    <name evidence="2" type="ORF">Hypma_006590</name>
</gene>
<dbReference type="AlphaFoldDB" id="A0A369JTG3"/>
<organism evidence="2 3">
    <name type="scientific">Hypsizygus marmoreus</name>
    <name type="common">White beech mushroom</name>
    <name type="synonym">Agaricus marmoreus</name>
    <dbReference type="NCBI Taxonomy" id="39966"/>
    <lineage>
        <taxon>Eukaryota</taxon>
        <taxon>Fungi</taxon>
        <taxon>Dikarya</taxon>
        <taxon>Basidiomycota</taxon>
        <taxon>Agaricomycotina</taxon>
        <taxon>Agaricomycetes</taxon>
        <taxon>Agaricomycetidae</taxon>
        <taxon>Agaricales</taxon>
        <taxon>Tricholomatineae</taxon>
        <taxon>Lyophyllaceae</taxon>
        <taxon>Hypsizygus</taxon>
    </lineage>
</organism>